<feature type="signal peptide" evidence="1">
    <location>
        <begin position="1"/>
        <end position="21"/>
    </location>
</feature>
<evidence type="ECO:0008006" key="4">
    <source>
        <dbReference type="Google" id="ProtNLM"/>
    </source>
</evidence>
<organism evidence="2 3">
    <name type="scientific">Cardiocondyla obscurior</name>
    <dbReference type="NCBI Taxonomy" id="286306"/>
    <lineage>
        <taxon>Eukaryota</taxon>
        <taxon>Metazoa</taxon>
        <taxon>Ecdysozoa</taxon>
        <taxon>Arthropoda</taxon>
        <taxon>Hexapoda</taxon>
        <taxon>Insecta</taxon>
        <taxon>Pterygota</taxon>
        <taxon>Neoptera</taxon>
        <taxon>Endopterygota</taxon>
        <taxon>Hymenoptera</taxon>
        <taxon>Apocrita</taxon>
        <taxon>Aculeata</taxon>
        <taxon>Formicoidea</taxon>
        <taxon>Formicidae</taxon>
        <taxon>Myrmicinae</taxon>
        <taxon>Cardiocondyla</taxon>
    </lineage>
</organism>
<reference evidence="2 3" key="1">
    <citation type="submission" date="2023-03" db="EMBL/GenBank/DDBJ databases">
        <title>High recombination rates correlate with genetic variation in Cardiocondyla obscurior ants.</title>
        <authorList>
            <person name="Errbii M."/>
        </authorList>
    </citation>
    <scope>NUCLEOTIDE SEQUENCE [LARGE SCALE GENOMIC DNA]</scope>
    <source>
        <strain evidence="2">Alpha-2009</strain>
        <tissue evidence="2">Whole body</tissue>
    </source>
</reference>
<dbReference type="AlphaFoldDB" id="A0AAW2E6R1"/>
<accession>A0AAW2E6R1</accession>
<name>A0AAW2E6R1_9HYME</name>
<evidence type="ECO:0000256" key="1">
    <source>
        <dbReference type="SAM" id="SignalP"/>
    </source>
</evidence>
<dbReference type="Proteomes" id="UP001430953">
    <property type="component" value="Unassembled WGS sequence"/>
</dbReference>
<gene>
    <name evidence="2" type="ORF">PUN28_020601</name>
</gene>
<evidence type="ECO:0000313" key="3">
    <source>
        <dbReference type="Proteomes" id="UP001430953"/>
    </source>
</evidence>
<keyword evidence="3" id="KW-1185">Reference proteome</keyword>
<evidence type="ECO:0000313" key="2">
    <source>
        <dbReference type="EMBL" id="KAL0098645.1"/>
    </source>
</evidence>
<comment type="caution">
    <text evidence="2">The sequence shown here is derived from an EMBL/GenBank/DDBJ whole genome shotgun (WGS) entry which is preliminary data.</text>
</comment>
<proteinExistence type="predicted"/>
<sequence>MPHNAMLLNFKNIIFCFLAISRPVCIISNCRTMLRCKISKMISFVFWLRIGPNAFFFECCTMLSC</sequence>
<dbReference type="EMBL" id="JADYXP020000044">
    <property type="protein sequence ID" value="KAL0098645.1"/>
    <property type="molecule type" value="Genomic_DNA"/>
</dbReference>
<feature type="chain" id="PRO_5043363044" description="Secreted protein" evidence="1">
    <location>
        <begin position="22"/>
        <end position="65"/>
    </location>
</feature>
<keyword evidence="1" id="KW-0732">Signal</keyword>
<protein>
    <recommendedName>
        <fullName evidence="4">Secreted protein</fullName>
    </recommendedName>
</protein>